<feature type="region of interest" description="Disordered" evidence="7">
    <location>
        <begin position="267"/>
        <end position="293"/>
    </location>
</feature>
<dbReference type="Pfam" id="PF14380">
    <property type="entry name" value="WAK_assoc"/>
    <property type="match status" value="1"/>
</dbReference>
<evidence type="ECO:0000256" key="1">
    <source>
        <dbReference type="ARBA" id="ARBA00004167"/>
    </source>
</evidence>
<reference evidence="11 12" key="1">
    <citation type="submission" date="2024-11" db="EMBL/GenBank/DDBJ databases">
        <title>A near-complete genome assembly of Cinchona calisaya.</title>
        <authorList>
            <person name="Lian D.C."/>
            <person name="Zhao X.W."/>
            <person name="Wei L."/>
        </authorList>
    </citation>
    <scope>NUCLEOTIDE SEQUENCE [LARGE SCALE GENOMIC DNA]</scope>
    <source>
        <tissue evidence="11">Nenye</tissue>
    </source>
</reference>
<keyword evidence="4" id="KW-0325">Glycoprotein</keyword>
<dbReference type="Proteomes" id="UP001630127">
    <property type="component" value="Unassembled WGS sequence"/>
</dbReference>
<dbReference type="GO" id="GO:0004674">
    <property type="term" value="F:protein serine/threonine kinase activity"/>
    <property type="evidence" value="ECO:0007669"/>
    <property type="project" value="UniProtKB-EC"/>
</dbReference>
<dbReference type="InterPro" id="IPR032872">
    <property type="entry name" value="WAK_assoc_C"/>
</dbReference>
<comment type="catalytic activity">
    <reaction evidence="5">
        <text>L-threonyl-[protein] + ATP = O-phospho-L-threonyl-[protein] + ADP + H(+)</text>
        <dbReference type="Rhea" id="RHEA:46608"/>
        <dbReference type="Rhea" id="RHEA-COMP:11060"/>
        <dbReference type="Rhea" id="RHEA-COMP:11605"/>
        <dbReference type="ChEBI" id="CHEBI:15378"/>
        <dbReference type="ChEBI" id="CHEBI:30013"/>
        <dbReference type="ChEBI" id="CHEBI:30616"/>
        <dbReference type="ChEBI" id="CHEBI:61977"/>
        <dbReference type="ChEBI" id="CHEBI:456216"/>
        <dbReference type="EC" id="2.7.11.1"/>
    </reaction>
</comment>
<feature type="domain" description="Wall-associated receptor kinase galacturonan-binding" evidence="9">
    <location>
        <begin position="39"/>
        <end position="103"/>
    </location>
</feature>
<proteinExistence type="predicted"/>
<accession>A0ABD2YY83</accession>
<keyword evidence="12" id="KW-1185">Reference proteome</keyword>
<name>A0ABD2YY83_9GENT</name>
<dbReference type="PANTHER" id="PTHR33138:SF72">
    <property type="entry name" value="WALL-ASSOCIATED RECEPTOR KINASE CARBOXY-TERMINAL PROTEIN"/>
    <property type="match status" value="1"/>
</dbReference>
<evidence type="ECO:0000256" key="8">
    <source>
        <dbReference type="SAM" id="SignalP"/>
    </source>
</evidence>
<comment type="subcellular location">
    <subcellularLocation>
        <location evidence="1">Membrane</location>
        <topology evidence="1">Single-pass membrane protein</topology>
    </subcellularLocation>
</comment>
<evidence type="ECO:0000259" key="10">
    <source>
        <dbReference type="Pfam" id="PF14380"/>
    </source>
</evidence>
<gene>
    <name evidence="11" type="ORF">ACH5RR_024943</name>
</gene>
<evidence type="ECO:0000256" key="3">
    <source>
        <dbReference type="ARBA" id="ARBA00022729"/>
    </source>
</evidence>
<evidence type="ECO:0000256" key="4">
    <source>
        <dbReference type="ARBA" id="ARBA00023180"/>
    </source>
</evidence>
<feature type="chain" id="PRO_5044751786" description="non-specific serine/threonine protein kinase" evidence="8">
    <location>
        <begin position="28"/>
        <end position="308"/>
    </location>
</feature>
<dbReference type="AlphaFoldDB" id="A0ABD2YY83"/>
<evidence type="ECO:0000256" key="6">
    <source>
        <dbReference type="ARBA" id="ARBA00048679"/>
    </source>
</evidence>
<protein>
    <recommendedName>
        <fullName evidence="2">non-specific serine/threonine protein kinase</fullName>
        <ecNumber evidence="2">2.7.11.1</ecNumber>
    </recommendedName>
</protein>
<evidence type="ECO:0000256" key="2">
    <source>
        <dbReference type="ARBA" id="ARBA00012513"/>
    </source>
</evidence>
<dbReference type="PANTHER" id="PTHR33138">
    <property type="entry name" value="OS01G0690200 PROTEIN"/>
    <property type="match status" value="1"/>
</dbReference>
<comment type="caution">
    <text evidence="11">The sequence shown here is derived from an EMBL/GenBank/DDBJ whole genome shotgun (WGS) entry which is preliminary data.</text>
</comment>
<sequence length="308" mass="34310">MQIDDQNFPSLIIHSIFVIILISCATTSFCAEDAQFSNCNTRFSCGQSFPSITYPYWGEYRPQECGLPGFEVKCQESNHLTIDIGSQTFRILSLEANNKLRIARNDLWFEICPKKYENTTIDESPFHYVPDSENITLFYDCDGYNDITLVENQFSCGSSNARRKGFFADDSVSSIDGCELNISVPVLSGELKQFRNRASSSLVTVQELLNQGFRVEYNINSLTCTECATSLGLCWSGTNSAQPTCLCRDGPHNSTCPSDRRLLAAPFPSSPSDRVRGPSAAPSPQPQRNNLPVKLKNHPKKLMIGLII</sequence>
<feature type="non-terminal residue" evidence="11">
    <location>
        <position position="308"/>
    </location>
</feature>
<evidence type="ECO:0000313" key="12">
    <source>
        <dbReference type="Proteomes" id="UP001630127"/>
    </source>
</evidence>
<dbReference type="EC" id="2.7.11.1" evidence="2"/>
<evidence type="ECO:0000256" key="5">
    <source>
        <dbReference type="ARBA" id="ARBA00047899"/>
    </source>
</evidence>
<evidence type="ECO:0000256" key="7">
    <source>
        <dbReference type="SAM" id="MobiDB-lite"/>
    </source>
</evidence>
<dbReference type="InterPro" id="IPR025287">
    <property type="entry name" value="WAK_GUB"/>
</dbReference>
<organism evidence="11 12">
    <name type="scientific">Cinchona calisaya</name>
    <dbReference type="NCBI Taxonomy" id="153742"/>
    <lineage>
        <taxon>Eukaryota</taxon>
        <taxon>Viridiplantae</taxon>
        <taxon>Streptophyta</taxon>
        <taxon>Embryophyta</taxon>
        <taxon>Tracheophyta</taxon>
        <taxon>Spermatophyta</taxon>
        <taxon>Magnoliopsida</taxon>
        <taxon>eudicotyledons</taxon>
        <taxon>Gunneridae</taxon>
        <taxon>Pentapetalae</taxon>
        <taxon>asterids</taxon>
        <taxon>lamiids</taxon>
        <taxon>Gentianales</taxon>
        <taxon>Rubiaceae</taxon>
        <taxon>Cinchonoideae</taxon>
        <taxon>Cinchoneae</taxon>
        <taxon>Cinchona</taxon>
    </lineage>
</organism>
<evidence type="ECO:0000313" key="11">
    <source>
        <dbReference type="EMBL" id="KAL3512226.1"/>
    </source>
</evidence>
<feature type="signal peptide" evidence="8">
    <location>
        <begin position="1"/>
        <end position="27"/>
    </location>
</feature>
<keyword evidence="3 8" id="KW-0732">Signal</keyword>
<dbReference type="Pfam" id="PF13947">
    <property type="entry name" value="GUB_WAK_bind"/>
    <property type="match status" value="1"/>
</dbReference>
<evidence type="ECO:0000259" key="9">
    <source>
        <dbReference type="Pfam" id="PF13947"/>
    </source>
</evidence>
<dbReference type="EMBL" id="JBJUIK010000011">
    <property type="protein sequence ID" value="KAL3512226.1"/>
    <property type="molecule type" value="Genomic_DNA"/>
</dbReference>
<feature type="domain" description="Wall-associated receptor kinase C-terminal" evidence="10">
    <location>
        <begin position="170"/>
        <end position="250"/>
    </location>
</feature>
<dbReference type="GO" id="GO:0016020">
    <property type="term" value="C:membrane"/>
    <property type="evidence" value="ECO:0007669"/>
    <property type="project" value="UniProtKB-SubCell"/>
</dbReference>
<comment type="catalytic activity">
    <reaction evidence="6">
        <text>L-seryl-[protein] + ATP = O-phospho-L-seryl-[protein] + ADP + H(+)</text>
        <dbReference type="Rhea" id="RHEA:17989"/>
        <dbReference type="Rhea" id="RHEA-COMP:9863"/>
        <dbReference type="Rhea" id="RHEA-COMP:11604"/>
        <dbReference type="ChEBI" id="CHEBI:15378"/>
        <dbReference type="ChEBI" id="CHEBI:29999"/>
        <dbReference type="ChEBI" id="CHEBI:30616"/>
        <dbReference type="ChEBI" id="CHEBI:83421"/>
        <dbReference type="ChEBI" id="CHEBI:456216"/>
        <dbReference type="EC" id="2.7.11.1"/>
    </reaction>
</comment>